<reference evidence="1 2" key="1">
    <citation type="journal article" date="2017" name="Int. J. Syst. Evol. Microbiol.">
        <title>Bacillus mangrovi sp. nov., isolated from a sediment sample from a mangrove forest.</title>
        <authorList>
            <person name="Gupta V."/>
            <person name="Singh P.K."/>
            <person name="Korpole S."/>
            <person name="Tanuku N.R.S."/>
            <person name="Pinnaka A.K."/>
        </authorList>
    </citation>
    <scope>NUCLEOTIDE SEQUENCE [LARGE SCALE GENOMIC DNA]</scope>
    <source>
        <strain evidence="1 2">KCTC 33872</strain>
    </source>
</reference>
<dbReference type="AlphaFoldDB" id="A0A7X2S6C3"/>
<protein>
    <submittedName>
        <fullName evidence="1">Uncharacterized protein</fullName>
    </submittedName>
</protein>
<organism evidence="1 2">
    <name type="scientific">Metabacillus mangrovi</name>
    <dbReference type="NCBI Taxonomy" id="1491830"/>
    <lineage>
        <taxon>Bacteria</taxon>
        <taxon>Bacillati</taxon>
        <taxon>Bacillota</taxon>
        <taxon>Bacilli</taxon>
        <taxon>Bacillales</taxon>
        <taxon>Bacillaceae</taxon>
        <taxon>Metabacillus</taxon>
    </lineage>
</organism>
<dbReference type="Proteomes" id="UP000434639">
    <property type="component" value="Unassembled WGS sequence"/>
</dbReference>
<sequence length="46" mass="4985">MAEYFGRRDSELRAGSVPLCFKACGDRDLKRETLGAEGIGVAVPEL</sequence>
<evidence type="ECO:0000313" key="1">
    <source>
        <dbReference type="EMBL" id="MTH53601.1"/>
    </source>
</evidence>
<dbReference type="EMBL" id="WMIB01000007">
    <property type="protein sequence ID" value="MTH53601.1"/>
    <property type="molecule type" value="Genomic_DNA"/>
</dbReference>
<name>A0A7X2S6C3_9BACI</name>
<proteinExistence type="predicted"/>
<gene>
    <name evidence="1" type="ORF">GKZ89_09315</name>
</gene>
<keyword evidence="2" id="KW-1185">Reference proteome</keyword>
<comment type="caution">
    <text evidence="1">The sequence shown here is derived from an EMBL/GenBank/DDBJ whole genome shotgun (WGS) entry which is preliminary data.</text>
</comment>
<evidence type="ECO:0000313" key="2">
    <source>
        <dbReference type="Proteomes" id="UP000434639"/>
    </source>
</evidence>
<dbReference type="RefSeq" id="WP_155112133.1">
    <property type="nucleotide sequence ID" value="NZ_WMIB01000007.1"/>
</dbReference>
<accession>A0A7X2S6C3</accession>